<dbReference type="Proteomes" id="UP000014760">
    <property type="component" value="Unassembled WGS sequence"/>
</dbReference>
<feature type="compositionally biased region" description="Low complexity" evidence="2">
    <location>
        <begin position="65"/>
        <end position="76"/>
    </location>
</feature>
<evidence type="ECO:0000256" key="2">
    <source>
        <dbReference type="SAM" id="MobiDB-lite"/>
    </source>
</evidence>
<dbReference type="Pfam" id="PF15336">
    <property type="entry name" value="Auts2"/>
    <property type="match status" value="1"/>
</dbReference>
<dbReference type="OMA" id="MFGPKEG"/>
<evidence type="ECO:0000313" key="4">
    <source>
        <dbReference type="EnsemblMetazoa" id="CapteP220926"/>
    </source>
</evidence>
<proteinExistence type="predicted"/>
<dbReference type="EMBL" id="AMQN01002001">
    <property type="status" value="NOT_ANNOTATED_CDS"/>
    <property type="molecule type" value="Genomic_DNA"/>
</dbReference>
<dbReference type="PANTHER" id="PTHR14429">
    <property type="entry name" value="FIBROSIN FAMILY MEMBER"/>
    <property type="match status" value="1"/>
</dbReference>
<feature type="region of interest" description="Disordered" evidence="2">
    <location>
        <begin position="613"/>
        <end position="668"/>
    </location>
</feature>
<evidence type="ECO:0000256" key="1">
    <source>
        <dbReference type="ARBA" id="ARBA00022553"/>
    </source>
</evidence>
<feature type="region of interest" description="Disordered" evidence="2">
    <location>
        <begin position="280"/>
        <end position="475"/>
    </location>
</feature>
<feature type="compositionally biased region" description="Low complexity" evidence="2">
    <location>
        <begin position="710"/>
        <end position="728"/>
    </location>
</feature>
<dbReference type="OrthoDB" id="10060000at2759"/>
<reference evidence="5" key="1">
    <citation type="submission" date="2012-12" db="EMBL/GenBank/DDBJ databases">
        <authorList>
            <person name="Hellsten U."/>
            <person name="Grimwood J."/>
            <person name="Chapman J.A."/>
            <person name="Shapiro H."/>
            <person name="Aerts A."/>
            <person name="Otillar R.P."/>
            <person name="Terry A.Y."/>
            <person name="Boore J.L."/>
            <person name="Simakov O."/>
            <person name="Marletaz F."/>
            <person name="Cho S.-J."/>
            <person name="Edsinger-Gonzales E."/>
            <person name="Havlak P."/>
            <person name="Kuo D.-H."/>
            <person name="Larsson T."/>
            <person name="Lv J."/>
            <person name="Arendt D."/>
            <person name="Savage R."/>
            <person name="Osoegawa K."/>
            <person name="de Jong P."/>
            <person name="Lindberg D.R."/>
            <person name="Seaver E.C."/>
            <person name="Weisblat D.A."/>
            <person name="Putnam N.H."/>
            <person name="Grigoriev I.V."/>
            <person name="Rokhsar D.S."/>
        </authorList>
    </citation>
    <scope>NUCLEOTIDE SEQUENCE</scope>
    <source>
        <strain evidence="5">I ESC-2004</strain>
    </source>
</reference>
<feature type="compositionally biased region" description="Pro residues" evidence="2">
    <location>
        <begin position="41"/>
        <end position="57"/>
    </location>
</feature>
<feature type="region of interest" description="Disordered" evidence="2">
    <location>
        <begin position="29"/>
        <end position="93"/>
    </location>
</feature>
<evidence type="ECO:0000313" key="3">
    <source>
        <dbReference type="EMBL" id="ELT98777.1"/>
    </source>
</evidence>
<accession>R7TYS9</accession>
<dbReference type="EMBL" id="KB307554">
    <property type="protein sequence ID" value="ELT98777.1"/>
    <property type="molecule type" value="Genomic_DNA"/>
</dbReference>
<dbReference type="EnsemblMetazoa" id="CapteT220926">
    <property type="protein sequence ID" value="CapteP220926"/>
    <property type="gene ID" value="CapteG220926"/>
</dbReference>
<keyword evidence="1" id="KW-0597">Phosphoprotein</keyword>
<feature type="region of interest" description="Disordered" evidence="2">
    <location>
        <begin position="121"/>
        <end position="141"/>
    </location>
</feature>
<dbReference type="PANTHER" id="PTHR14429:SF22">
    <property type="entry name" value="AGAP013055-PA"/>
    <property type="match status" value="1"/>
</dbReference>
<sequence length="740" mass="78832">MAPGVSPPSAAAAAAAFSLRAEMHQHNHLHNHQHMHQHYGPLPPPNGPPAPPPPPPHLMQGLTAGYPGLGPLMHPGGLPPTPLGSGLQGAFQPKATVPTSMHHTQLLMSLDRQKTAAAAAAAAAASGVPPPPPSVSAGLKKPGKWCAAHVRIAWEIHLHQQKQQAESRSSSNSSSNDGPKSSADPLRPPSHLFPPSSNPLHRPGASSAASTADLISSSALLGVHGRNPYDAAGHYPFLTPGALGIPPFPRPAPYGNLTGLGSNAFGGLASVGNGPFGRPSELSAIPGLTPPQEWNRLRRTPPSFPTPPAWPKSEAERERDKERERSGSARPNSCNSGPLSRDKREGSRDRDVKDFARDREMKERQHRERIPSRGSPAAECRSLSIDQRSRDTKDMRHASRSRSRSPIVRNGPASSSGPTEHKAPSAPSAESMLFPVSSKHPSLPPPHEVRVKEERKDDVMVIEPKERPRPPDFGPAKVNADLMMANSKAGGMLHPGFAGLFSNPMLHEQQQRLLSSLYPHPATSTAAALAAAGLHHSQHAAPPPPPPPMWQHLELSQHRMELQREMEREKEHLLRRFGVSAEHERLREQQEMLLRQQQHNRLLAAEHHERATAAAAAAVEKDSEGSKLLPPPLRPADLYAATRGPPATHSPLHMHNSKSNSPACTVGAPPPLISSSLGGGGGGCGSAGSSHCNSPVIKTAAAAKTSPLHSNSQQQSEKDSSSSQQLSSANGHDAEQLQSR</sequence>
<reference evidence="3 5" key="2">
    <citation type="journal article" date="2013" name="Nature">
        <title>Insights into bilaterian evolution from three spiralian genomes.</title>
        <authorList>
            <person name="Simakov O."/>
            <person name="Marletaz F."/>
            <person name="Cho S.J."/>
            <person name="Edsinger-Gonzales E."/>
            <person name="Havlak P."/>
            <person name="Hellsten U."/>
            <person name="Kuo D.H."/>
            <person name="Larsson T."/>
            <person name="Lv J."/>
            <person name="Arendt D."/>
            <person name="Savage R."/>
            <person name="Osoegawa K."/>
            <person name="de Jong P."/>
            <person name="Grimwood J."/>
            <person name="Chapman J.A."/>
            <person name="Shapiro H."/>
            <person name="Aerts A."/>
            <person name="Otillar R.P."/>
            <person name="Terry A.Y."/>
            <person name="Boore J.L."/>
            <person name="Grigoriev I.V."/>
            <person name="Lindberg D.R."/>
            <person name="Seaver E.C."/>
            <person name="Weisblat D.A."/>
            <person name="Putnam N.H."/>
            <person name="Rokhsar D.S."/>
        </authorList>
    </citation>
    <scope>NUCLEOTIDE SEQUENCE</scope>
    <source>
        <strain evidence="3 5">I ESC-2004</strain>
    </source>
</reference>
<feature type="compositionally biased region" description="Basic and acidic residues" evidence="2">
    <location>
        <begin position="340"/>
        <end position="371"/>
    </location>
</feature>
<feature type="compositionally biased region" description="Basic and acidic residues" evidence="2">
    <location>
        <begin position="447"/>
        <end position="470"/>
    </location>
</feature>
<protein>
    <recommendedName>
        <fullName evidence="6">Fibrosin-like 1</fullName>
    </recommendedName>
</protein>
<name>R7TYS9_CAPTE</name>
<feature type="compositionally biased region" description="Polar residues" evidence="2">
    <location>
        <begin position="329"/>
        <end position="338"/>
    </location>
</feature>
<feature type="compositionally biased region" description="Basic and acidic residues" evidence="2">
    <location>
        <begin position="313"/>
        <end position="327"/>
    </location>
</feature>
<keyword evidence="5" id="KW-1185">Reference proteome</keyword>
<feature type="region of interest" description="Disordered" evidence="2">
    <location>
        <begin position="159"/>
        <end position="209"/>
    </location>
</feature>
<dbReference type="HOGENOM" id="CLU_375197_0_0_1"/>
<dbReference type="AlphaFoldDB" id="R7TYS9"/>
<feature type="compositionally biased region" description="Basic and acidic residues" evidence="2">
    <location>
        <begin position="387"/>
        <end position="397"/>
    </location>
</feature>
<feature type="region of interest" description="Disordered" evidence="2">
    <location>
        <begin position="698"/>
        <end position="740"/>
    </location>
</feature>
<organism evidence="3">
    <name type="scientific">Capitella teleta</name>
    <name type="common">Polychaete worm</name>
    <dbReference type="NCBI Taxonomy" id="283909"/>
    <lineage>
        <taxon>Eukaryota</taxon>
        <taxon>Metazoa</taxon>
        <taxon>Spiralia</taxon>
        <taxon>Lophotrochozoa</taxon>
        <taxon>Annelida</taxon>
        <taxon>Polychaeta</taxon>
        <taxon>Sedentaria</taxon>
        <taxon>Scolecida</taxon>
        <taxon>Capitellidae</taxon>
        <taxon>Capitella</taxon>
    </lineage>
</organism>
<evidence type="ECO:0000313" key="5">
    <source>
        <dbReference type="Proteomes" id="UP000014760"/>
    </source>
</evidence>
<dbReference type="InterPro" id="IPR023246">
    <property type="entry name" value="AUTS2"/>
</dbReference>
<evidence type="ECO:0008006" key="6">
    <source>
        <dbReference type="Google" id="ProtNLM"/>
    </source>
</evidence>
<reference evidence="4" key="3">
    <citation type="submission" date="2015-06" db="UniProtKB">
        <authorList>
            <consortium name="EnsemblMetazoa"/>
        </authorList>
    </citation>
    <scope>IDENTIFICATION</scope>
</reference>
<feature type="compositionally biased region" description="Low complexity" evidence="2">
    <location>
        <begin position="167"/>
        <end position="182"/>
    </location>
</feature>
<dbReference type="STRING" id="283909.R7TYS9"/>
<gene>
    <name evidence="3" type="ORF">CAPTEDRAFT_220926</name>
</gene>